<evidence type="ECO:0000313" key="13">
    <source>
        <dbReference type="Proteomes" id="UP001597079"/>
    </source>
</evidence>
<dbReference type="InterPro" id="IPR050535">
    <property type="entry name" value="DNA_Repair-Maintenance_Comp"/>
</dbReference>
<dbReference type="InterPro" id="IPR004843">
    <property type="entry name" value="Calcineurin-like_PHP"/>
</dbReference>
<gene>
    <name evidence="8" type="primary">sbcD</name>
    <name evidence="12" type="ORF">ACFSB2_03635</name>
</gene>
<evidence type="ECO:0000259" key="11">
    <source>
        <dbReference type="Pfam" id="PF12320"/>
    </source>
</evidence>
<dbReference type="SUPFAM" id="SSF56300">
    <property type="entry name" value="Metallo-dependent phosphatases"/>
    <property type="match status" value="1"/>
</dbReference>
<keyword evidence="13" id="KW-1185">Reference proteome</keyword>
<keyword evidence="7 8" id="KW-0233">DNA recombination</keyword>
<dbReference type="Pfam" id="PF12320">
    <property type="entry name" value="SbcD_C"/>
    <property type="match status" value="1"/>
</dbReference>
<evidence type="ECO:0000259" key="10">
    <source>
        <dbReference type="Pfam" id="PF00149"/>
    </source>
</evidence>
<evidence type="ECO:0000313" key="12">
    <source>
        <dbReference type="EMBL" id="MFD1673801.1"/>
    </source>
</evidence>
<name>A0ABW4JBU6_9BACL</name>
<sequence length="430" mass="46778">MRILHTADWHFGKTLEGRDRIAEQRQFVDELIDLCADERIDLVLMAGDVYQTVNPSAEAEALFYRVLDGLSAGGTRGVVVIAGNHDNAERIAAARPLADKLGITLMGLPKDVLVPTATGANQVRRVQAGMGFVELEVPGCSERAVIAAVPYPSEARLNEVLAETLDERVLQENYNRRIQAWFASLASYYRLDTVNLAMSHVYVTGGMESDSEVQIQIGGAYAVDPAAFPSTAQYVALGHLHRPQAVTGTKVPMRYAGSPLAYSFSEAGQTKSVVILDALPGKPVTWREVPLTSGKPLVTWKATEGITQVQHWVEAGRDANAWIDLEVHVQTGLQLEEIHRLRDLHPGFVHIRPVLPLQDASEDGAVDAMDTPSMGELFSRFFAEKQGVAPDDALVQLFLEMVAEVDTDTDADEVDEVDEAPAKAAGEVSA</sequence>
<dbReference type="NCBIfam" id="TIGR00619">
    <property type="entry name" value="sbcd"/>
    <property type="match status" value="1"/>
</dbReference>
<dbReference type="EMBL" id="JBHUCX010000013">
    <property type="protein sequence ID" value="MFD1673801.1"/>
    <property type="molecule type" value="Genomic_DNA"/>
</dbReference>
<keyword evidence="6 8" id="KW-0269">Exonuclease</keyword>
<feature type="domain" description="Nuclease SbcCD subunit D C-terminal" evidence="11">
    <location>
        <begin position="296"/>
        <end position="385"/>
    </location>
</feature>
<evidence type="ECO:0000256" key="5">
    <source>
        <dbReference type="ARBA" id="ARBA00022801"/>
    </source>
</evidence>
<organism evidence="12 13">
    <name type="scientific">Alicyclobacillus fodiniaquatilis</name>
    <dbReference type="NCBI Taxonomy" id="1661150"/>
    <lineage>
        <taxon>Bacteria</taxon>
        <taxon>Bacillati</taxon>
        <taxon>Bacillota</taxon>
        <taxon>Bacilli</taxon>
        <taxon>Bacillales</taxon>
        <taxon>Alicyclobacillaceae</taxon>
        <taxon>Alicyclobacillus</taxon>
    </lineage>
</organism>
<feature type="compositionally biased region" description="Acidic residues" evidence="9">
    <location>
        <begin position="409"/>
        <end position="419"/>
    </location>
</feature>
<dbReference type="PANTHER" id="PTHR30337:SF0">
    <property type="entry name" value="NUCLEASE SBCCD SUBUNIT D"/>
    <property type="match status" value="1"/>
</dbReference>
<dbReference type="CDD" id="cd00840">
    <property type="entry name" value="MPP_Mre11_N"/>
    <property type="match status" value="1"/>
</dbReference>
<keyword evidence="5 8" id="KW-0378">Hydrolase</keyword>
<evidence type="ECO:0000256" key="8">
    <source>
        <dbReference type="RuleBase" id="RU363069"/>
    </source>
</evidence>
<dbReference type="InterPro" id="IPR026843">
    <property type="entry name" value="SbcD_C"/>
</dbReference>
<keyword evidence="4 8" id="KW-0540">Nuclease</keyword>
<protein>
    <recommendedName>
        <fullName evidence="3 8">Nuclease SbcCD subunit D</fullName>
    </recommendedName>
</protein>
<evidence type="ECO:0000256" key="6">
    <source>
        <dbReference type="ARBA" id="ARBA00022839"/>
    </source>
</evidence>
<evidence type="ECO:0000256" key="3">
    <source>
        <dbReference type="ARBA" id="ARBA00013365"/>
    </source>
</evidence>
<evidence type="ECO:0000256" key="7">
    <source>
        <dbReference type="ARBA" id="ARBA00023172"/>
    </source>
</evidence>
<evidence type="ECO:0000256" key="1">
    <source>
        <dbReference type="ARBA" id="ARBA00010555"/>
    </source>
</evidence>
<dbReference type="InterPro" id="IPR029052">
    <property type="entry name" value="Metallo-depent_PP-like"/>
</dbReference>
<dbReference type="InterPro" id="IPR004593">
    <property type="entry name" value="SbcD"/>
</dbReference>
<dbReference type="GO" id="GO:0004527">
    <property type="term" value="F:exonuclease activity"/>
    <property type="evidence" value="ECO:0007669"/>
    <property type="project" value="UniProtKB-KW"/>
</dbReference>
<comment type="function">
    <text evidence="8">SbcCD cleaves DNA hairpin structures. These structures can inhibit DNA replication and are intermediates in certain DNA recombination reactions. The complex acts as a 3'-&gt;5' double strand exonuclease that can open hairpins. It also has a 5' single-strand endonuclease activity.</text>
</comment>
<dbReference type="RefSeq" id="WP_377941346.1">
    <property type="nucleotide sequence ID" value="NZ_JBHUCX010000013.1"/>
</dbReference>
<feature type="region of interest" description="Disordered" evidence="9">
    <location>
        <begin position="409"/>
        <end position="430"/>
    </location>
</feature>
<reference evidence="13" key="1">
    <citation type="journal article" date="2019" name="Int. J. Syst. Evol. Microbiol.">
        <title>The Global Catalogue of Microorganisms (GCM) 10K type strain sequencing project: providing services to taxonomists for standard genome sequencing and annotation.</title>
        <authorList>
            <consortium name="The Broad Institute Genomics Platform"/>
            <consortium name="The Broad Institute Genome Sequencing Center for Infectious Disease"/>
            <person name="Wu L."/>
            <person name="Ma J."/>
        </authorList>
    </citation>
    <scope>NUCLEOTIDE SEQUENCE [LARGE SCALE GENOMIC DNA]</scope>
    <source>
        <strain evidence="13">CGMCC 1.12286</strain>
    </source>
</reference>
<comment type="caution">
    <text evidence="12">The sequence shown here is derived from an EMBL/GenBank/DDBJ whole genome shotgun (WGS) entry which is preliminary data.</text>
</comment>
<feature type="domain" description="Calcineurin-like phosphoesterase" evidence="10">
    <location>
        <begin position="1"/>
        <end position="242"/>
    </location>
</feature>
<evidence type="ECO:0000256" key="4">
    <source>
        <dbReference type="ARBA" id="ARBA00022722"/>
    </source>
</evidence>
<evidence type="ECO:0000256" key="2">
    <source>
        <dbReference type="ARBA" id="ARBA00011322"/>
    </source>
</evidence>
<dbReference type="Proteomes" id="UP001597079">
    <property type="component" value="Unassembled WGS sequence"/>
</dbReference>
<comment type="subunit">
    <text evidence="2 8">Heterodimer of SbcC and SbcD.</text>
</comment>
<proteinExistence type="inferred from homology"/>
<comment type="similarity">
    <text evidence="1 8">Belongs to the SbcD family.</text>
</comment>
<keyword evidence="8" id="KW-0235">DNA replication</keyword>
<dbReference type="PANTHER" id="PTHR30337">
    <property type="entry name" value="COMPONENT OF ATP-DEPENDENT DSDNA EXONUCLEASE"/>
    <property type="match status" value="1"/>
</dbReference>
<dbReference type="InterPro" id="IPR041796">
    <property type="entry name" value="Mre11_N"/>
</dbReference>
<dbReference type="Pfam" id="PF00149">
    <property type="entry name" value="Metallophos"/>
    <property type="match status" value="1"/>
</dbReference>
<evidence type="ECO:0000256" key="9">
    <source>
        <dbReference type="SAM" id="MobiDB-lite"/>
    </source>
</evidence>
<keyword evidence="8" id="KW-0255">Endonuclease</keyword>
<dbReference type="Gene3D" id="3.60.21.10">
    <property type="match status" value="1"/>
</dbReference>
<accession>A0ABW4JBU6</accession>